<keyword evidence="2" id="KW-1185">Reference proteome</keyword>
<organism evidence="1 2">
    <name type="scientific">Guyanagaster necrorhizus</name>
    <dbReference type="NCBI Taxonomy" id="856835"/>
    <lineage>
        <taxon>Eukaryota</taxon>
        <taxon>Fungi</taxon>
        <taxon>Dikarya</taxon>
        <taxon>Basidiomycota</taxon>
        <taxon>Agaricomycotina</taxon>
        <taxon>Agaricomycetes</taxon>
        <taxon>Agaricomycetidae</taxon>
        <taxon>Agaricales</taxon>
        <taxon>Marasmiineae</taxon>
        <taxon>Physalacriaceae</taxon>
        <taxon>Guyanagaster</taxon>
    </lineage>
</organism>
<gene>
    <name evidence="1" type="ORF">BT62DRAFT_937808</name>
</gene>
<dbReference type="Proteomes" id="UP000812287">
    <property type="component" value="Unassembled WGS sequence"/>
</dbReference>
<reference evidence="1" key="1">
    <citation type="submission" date="2020-11" db="EMBL/GenBank/DDBJ databases">
        <title>Adaptations for nitrogen fixation in a non-lichenized fungal sporocarp promotes dispersal by wood-feeding termites.</title>
        <authorList>
            <consortium name="DOE Joint Genome Institute"/>
            <person name="Koch R.A."/>
            <person name="Yoon G."/>
            <person name="Arayal U."/>
            <person name="Lail K."/>
            <person name="Amirebrahimi M."/>
            <person name="Labutti K."/>
            <person name="Lipzen A."/>
            <person name="Riley R."/>
            <person name="Barry K."/>
            <person name="Henrissat B."/>
            <person name="Grigoriev I.V."/>
            <person name="Herr J.R."/>
            <person name="Aime M.C."/>
        </authorList>
    </citation>
    <scope>NUCLEOTIDE SEQUENCE</scope>
    <source>
        <strain evidence="1">MCA 3950</strain>
    </source>
</reference>
<dbReference type="GeneID" id="66109702"/>
<proteinExistence type="predicted"/>
<dbReference type="EMBL" id="MU250568">
    <property type="protein sequence ID" value="KAG7440674.1"/>
    <property type="molecule type" value="Genomic_DNA"/>
</dbReference>
<dbReference type="RefSeq" id="XP_043034174.1">
    <property type="nucleotide sequence ID" value="XM_043187405.1"/>
</dbReference>
<comment type="caution">
    <text evidence="1">The sequence shown here is derived from an EMBL/GenBank/DDBJ whole genome shotgun (WGS) entry which is preliminary data.</text>
</comment>
<sequence>MKQKLSARTMEPHCWVQERESGIASDSLGYGYEQMGIYGNATRDLGGNGRCQRSQLLFPFPQCDCKHNIQKNIEVDLIASATTMDVFLPL</sequence>
<evidence type="ECO:0000313" key="2">
    <source>
        <dbReference type="Proteomes" id="UP000812287"/>
    </source>
</evidence>
<protein>
    <submittedName>
        <fullName evidence="1">Uncharacterized protein</fullName>
    </submittedName>
</protein>
<accession>A0A9P8AMF1</accession>
<dbReference type="AlphaFoldDB" id="A0A9P8AMF1"/>
<evidence type="ECO:0000313" key="1">
    <source>
        <dbReference type="EMBL" id="KAG7440674.1"/>
    </source>
</evidence>
<name>A0A9P8AMF1_9AGAR</name>